<evidence type="ECO:0000313" key="4">
    <source>
        <dbReference type="Proteomes" id="UP000014500"/>
    </source>
</evidence>
<proteinExistence type="predicted"/>
<sequence length="555" mass="62818">MAALTRSVFAGLIYFGLLGIVSVNGDNGCNYTACTQQFGRLDSEIPDCVHKSHLLTCLEDMAAQSRCADDKQNASKVLHRYVHGFTLLENTMCRNNLIFKGYKTKKQCWMLAVQCSQIFHFADPKTKKIGNYCKERYWVVDQCKNLENIDLHDQCKELHGNLLDAMFQESPCKGCAVAFQMIVLGLGILLTIVWNHIAINSYRIVTCFLSCIVSLTKCEDCNIGKCPDPIRTIPECSNTLIIDCVSDVFSSCPAGINIGHMLKANELTREAICRDGKLHDEMRKHTECWYFAFKCASALAFNSEFKDPEECEIRKRKLDECKTNPSPPISCIEIHEQFLELAYETSTCEGATIIAVHMLLSSAQRFSCYHGNQTKSIYSPRKVCLIEAKGAPTKKKCDFDKCKKFMEERPTCKEDESEAEQCLQGLHEECPHDAKIEYFLEKHKLIHHALCKSMKSGGTGPKFDAQADCWAKTEECLSKLVTPKSMLGGKICGAKKLNNDQCKLREDVEWHCREMHVTFLEHAFQESQCCACNIKINIAIIIATIFGMLFQLNYY</sequence>
<dbReference type="HOGENOM" id="CLU_491194_0_0_1"/>
<feature type="chain" id="PRO_5004590101" description="GDNF/GAS1 domain-containing protein" evidence="2">
    <location>
        <begin position="26"/>
        <end position="555"/>
    </location>
</feature>
<keyword evidence="1" id="KW-1133">Transmembrane helix</keyword>
<dbReference type="AlphaFoldDB" id="T1IW98"/>
<reference evidence="4" key="1">
    <citation type="submission" date="2011-05" db="EMBL/GenBank/DDBJ databases">
        <authorList>
            <person name="Richards S.R."/>
            <person name="Qu J."/>
            <person name="Jiang H."/>
            <person name="Jhangiani S.N."/>
            <person name="Agravi P."/>
            <person name="Goodspeed R."/>
            <person name="Gross S."/>
            <person name="Mandapat C."/>
            <person name="Jackson L."/>
            <person name="Mathew T."/>
            <person name="Pu L."/>
            <person name="Thornton R."/>
            <person name="Saada N."/>
            <person name="Wilczek-Boney K.B."/>
            <person name="Lee S."/>
            <person name="Kovar C."/>
            <person name="Wu Y."/>
            <person name="Scherer S.E."/>
            <person name="Worley K.C."/>
            <person name="Muzny D.M."/>
            <person name="Gibbs R."/>
        </authorList>
    </citation>
    <scope>NUCLEOTIDE SEQUENCE</scope>
    <source>
        <strain evidence="4">Brora</strain>
    </source>
</reference>
<keyword evidence="1" id="KW-0812">Transmembrane</keyword>
<evidence type="ECO:0008006" key="5">
    <source>
        <dbReference type="Google" id="ProtNLM"/>
    </source>
</evidence>
<dbReference type="EnsemblMetazoa" id="SMAR005462-RA">
    <property type="protein sequence ID" value="SMAR005462-PA"/>
    <property type="gene ID" value="SMAR005462"/>
</dbReference>
<dbReference type="EMBL" id="JH431612">
    <property type="status" value="NOT_ANNOTATED_CDS"/>
    <property type="molecule type" value="Genomic_DNA"/>
</dbReference>
<name>T1IW98_STRMM</name>
<protein>
    <recommendedName>
        <fullName evidence="5">GDNF/GAS1 domain-containing protein</fullName>
    </recommendedName>
</protein>
<evidence type="ECO:0000256" key="2">
    <source>
        <dbReference type="SAM" id="SignalP"/>
    </source>
</evidence>
<evidence type="ECO:0000256" key="1">
    <source>
        <dbReference type="SAM" id="Phobius"/>
    </source>
</evidence>
<organism evidence="3 4">
    <name type="scientific">Strigamia maritima</name>
    <name type="common">European centipede</name>
    <name type="synonym">Geophilus maritimus</name>
    <dbReference type="NCBI Taxonomy" id="126957"/>
    <lineage>
        <taxon>Eukaryota</taxon>
        <taxon>Metazoa</taxon>
        <taxon>Ecdysozoa</taxon>
        <taxon>Arthropoda</taxon>
        <taxon>Myriapoda</taxon>
        <taxon>Chilopoda</taxon>
        <taxon>Pleurostigmophora</taxon>
        <taxon>Geophilomorpha</taxon>
        <taxon>Linotaeniidae</taxon>
        <taxon>Strigamia</taxon>
    </lineage>
</organism>
<dbReference type="Proteomes" id="UP000014500">
    <property type="component" value="Unassembled WGS sequence"/>
</dbReference>
<keyword evidence="2" id="KW-0732">Signal</keyword>
<reference evidence="3" key="2">
    <citation type="submission" date="2015-02" db="UniProtKB">
        <authorList>
            <consortium name="EnsemblMetazoa"/>
        </authorList>
    </citation>
    <scope>IDENTIFICATION</scope>
</reference>
<feature type="transmembrane region" description="Helical" evidence="1">
    <location>
        <begin position="536"/>
        <end position="554"/>
    </location>
</feature>
<feature type="signal peptide" evidence="2">
    <location>
        <begin position="1"/>
        <end position="25"/>
    </location>
</feature>
<keyword evidence="4" id="KW-1185">Reference proteome</keyword>
<accession>T1IW98</accession>
<evidence type="ECO:0000313" key="3">
    <source>
        <dbReference type="EnsemblMetazoa" id="SMAR005462-PA"/>
    </source>
</evidence>
<keyword evidence="1" id="KW-0472">Membrane</keyword>